<gene>
    <name evidence="3" type="ORF">FV141_09105</name>
</gene>
<keyword evidence="2" id="KW-0732">Signal</keyword>
<sequence length="166" mass="17073">MTRFRAPWMCLRALLSRRAKAAVADETGGIGLLGLGLSVCVCMLLVGGVSVASAQMARLDVLDAADHASAAAADRISLAGAYTEGVDNATLDADAASAEAARIVASTPLPKHITSWRVSGVEVVGEQVTVRVRAVVRPPVVGSAMAALGEPMTVDVVSRADAHLER</sequence>
<name>A0ABX5ZAL5_9MICO</name>
<proteinExistence type="predicted"/>
<reference evidence="3 4" key="1">
    <citation type="submission" date="2019-08" db="EMBL/GenBank/DDBJ databases">
        <title>Dermacoccus abyssi strain HZAU 226, whole genome Nanopore sequencing project.</title>
        <authorList>
            <person name="Guo A."/>
            <person name="Zhang X."/>
            <person name="Ruan Y."/>
            <person name="Liu W."/>
            <person name="Chen Q."/>
            <person name="Gu L."/>
        </authorList>
    </citation>
    <scope>NUCLEOTIDE SEQUENCE [LARGE SCALE GENOMIC DNA]</scope>
    <source>
        <strain evidence="3 4">HZAU 226</strain>
    </source>
</reference>
<evidence type="ECO:0000256" key="2">
    <source>
        <dbReference type="SAM" id="SignalP"/>
    </source>
</evidence>
<protein>
    <recommendedName>
        <fullName evidence="5">Flp pilus-assembly TadG-like N-terminal domain-containing protein</fullName>
    </recommendedName>
</protein>
<feature type="signal peptide" evidence="2">
    <location>
        <begin position="1"/>
        <end position="21"/>
    </location>
</feature>
<feature type="chain" id="PRO_5046522990" description="Flp pilus-assembly TadG-like N-terminal domain-containing protein" evidence="2">
    <location>
        <begin position="22"/>
        <end position="166"/>
    </location>
</feature>
<evidence type="ECO:0000313" key="3">
    <source>
        <dbReference type="EMBL" id="QEH93662.1"/>
    </source>
</evidence>
<accession>A0ABX5ZAL5</accession>
<keyword evidence="1" id="KW-0812">Transmembrane</keyword>
<keyword evidence="4" id="KW-1185">Reference proteome</keyword>
<organism evidence="3 4">
    <name type="scientific">Dermacoccus abyssi</name>
    <dbReference type="NCBI Taxonomy" id="322596"/>
    <lineage>
        <taxon>Bacteria</taxon>
        <taxon>Bacillati</taxon>
        <taxon>Actinomycetota</taxon>
        <taxon>Actinomycetes</taxon>
        <taxon>Micrococcales</taxon>
        <taxon>Dermacoccaceae</taxon>
        <taxon>Dermacoccus</taxon>
    </lineage>
</organism>
<keyword evidence="1" id="KW-1133">Transmembrane helix</keyword>
<evidence type="ECO:0000256" key="1">
    <source>
        <dbReference type="SAM" id="Phobius"/>
    </source>
</evidence>
<evidence type="ECO:0008006" key="5">
    <source>
        <dbReference type="Google" id="ProtNLM"/>
    </source>
</evidence>
<keyword evidence="1" id="KW-0472">Membrane</keyword>
<dbReference type="EMBL" id="CP043031">
    <property type="protein sequence ID" value="QEH93662.1"/>
    <property type="molecule type" value="Genomic_DNA"/>
</dbReference>
<feature type="transmembrane region" description="Helical" evidence="1">
    <location>
        <begin position="31"/>
        <end position="52"/>
    </location>
</feature>
<evidence type="ECO:0000313" key="4">
    <source>
        <dbReference type="Proteomes" id="UP000323565"/>
    </source>
</evidence>
<dbReference type="Proteomes" id="UP000323565">
    <property type="component" value="Chromosome"/>
</dbReference>